<accession>A0A8J2S3T9</accession>
<sequence>MANQVNERFAEDYPESYRAADGLRGVTPEEMQQTKLVGQMENLVADLDRRASLRAPTDQLSYLTSAQLDEEYAWIVKRLFADRDPGRRLYEEKSRDFDQYYRDSADEVSMQFLNAYKERFGREPPQTLVEYAFPLRDASSSRKDEVRAALDAAYDRLRAAALKREAPSEGVFLVCPRGLRKA</sequence>
<evidence type="ECO:0000313" key="2">
    <source>
        <dbReference type="Proteomes" id="UP000789595"/>
    </source>
</evidence>
<dbReference type="EMBL" id="CAKKNE010000001">
    <property type="protein sequence ID" value="CAH0364338.1"/>
    <property type="molecule type" value="Genomic_DNA"/>
</dbReference>
<organism evidence="1 2">
    <name type="scientific">Pelagomonas calceolata</name>
    <dbReference type="NCBI Taxonomy" id="35677"/>
    <lineage>
        <taxon>Eukaryota</taxon>
        <taxon>Sar</taxon>
        <taxon>Stramenopiles</taxon>
        <taxon>Ochrophyta</taxon>
        <taxon>Pelagophyceae</taxon>
        <taxon>Pelagomonadales</taxon>
        <taxon>Pelagomonadaceae</taxon>
        <taxon>Pelagomonas</taxon>
    </lineage>
</organism>
<name>A0A8J2S3T9_9STRA</name>
<dbReference type="AlphaFoldDB" id="A0A8J2S3T9"/>
<evidence type="ECO:0000313" key="1">
    <source>
        <dbReference type="EMBL" id="CAH0364338.1"/>
    </source>
</evidence>
<dbReference type="OrthoDB" id="202800at2759"/>
<dbReference type="Proteomes" id="UP000789595">
    <property type="component" value="Unassembled WGS sequence"/>
</dbReference>
<protein>
    <submittedName>
        <fullName evidence="1">Uncharacterized protein</fullName>
    </submittedName>
</protein>
<comment type="caution">
    <text evidence="1">The sequence shown here is derived from an EMBL/GenBank/DDBJ whole genome shotgun (WGS) entry which is preliminary data.</text>
</comment>
<reference evidence="1" key="1">
    <citation type="submission" date="2021-11" db="EMBL/GenBank/DDBJ databases">
        <authorList>
            <consortium name="Genoscope - CEA"/>
            <person name="William W."/>
        </authorList>
    </citation>
    <scope>NUCLEOTIDE SEQUENCE</scope>
</reference>
<proteinExistence type="predicted"/>
<gene>
    <name evidence="1" type="ORF">PECAL_1P06950</name>
</gene>
<keyword evidence="2" id="KW-1185">Reference proteome</keyword>